<dbReference type="NCBIfam" id="TIGR00035">
    <property type="entry name" value="asp_race"/>
    <property type="match status" value="1"/>
</dbReference>
<dbReference type="InterPro" id="IPR015942">
    <property type="entry name" value="Asp/Glu/hydantoin_racemase"/>
</dbReference>
<dbReference type="PROSITE" id="PS00923">
    <property type="entry name" value="ASP_GLU_RACEMASE_1"/>
    <property type="match status" value="1"/>
</dbReference>
<dbReference type="SUPFAM" id="SSF53681">
    <property type="entry name" value="Aspartate/glutamate racemase"/>
    <property type="match status" value="2"/>
</dbReference>
<dbReference type="InterPro" id="IPR018187">
    <property type="entry name" value="Asp/Glu_racemase_AS_1"/>
</dbReference>
<dbReference type="InterPro" id="IPR001920">
    <property type="entry name" value="Asp/Glu_race"/>
</dbReference>
<evidence type="ECO:0000256" key="1">
    <source>
        <dbReference type="ARBA" id="ARBA00007847"/>
    </source>
</evidence>
<dbReference type="AlphaFoldDB" id="A0A0L8L766"/>
<dbReference type="PANTHER" id="PTHR21198">
    <property type="entry name" value="GLUTAMATE RACEMASE"/>
    <property type="match status" value="1"/>
</dbReference>
<reference evidence="3 4" key="1">
    <citation type="submission" date="2015-06" db="EMBL/GenBank/DDBJ databases">
        <authorList>
            <person name="Hoefler B.C."/>
            <person name="Straight P.D."/>
        </authorList>
    </citation>
    <scope>NUCLEOTIDE SEQUENCE [LARGE SCALE GENOMIC DNA]</scope>
    <source>
        <strain evidence="3 4">NRRL 3427</strain>
    </source>
</reference>
<dbReference type="Pfam" id="PF01177">
    <property type="entry name" value="Asp_Glu_race"/>
    <property type="match status" value="1"/>
</dbReference>
<dbReference type="InterPro" id="IPR004380">
    <property type="entry name" value="Asp_race"/>
</dbReference>
<gene>
    <name evidence="3" type="ORF">ADK34_07235</name>
</gene>
<evidence type="ECO:0000313" key="3">
    <source>
        <dbReference type="EMBL" id="KOG34048.1"/>
    </source>
</evidence>
<evidence type="ECO:0000313" key="4">
    <source>
        <dbReference type="Proteomes" id="UP000037023"/>
    </source>
</evidence>
<organism evidence="3 4">
    <name type="scientific">Streptomyces viridochromogenes</name>
    <dbReference type="NCBI Taxonomy" id="1938"/>
    <lineage>
        <taxon>Bacteria</taxon>
        <taxon>Bacillati</taxon>
        <taxon>Actinomycetota</taxon>
        <taxon>Actinomycetes</taxon>
        <taxon>Kitasatosporales</taxon>
        <taxon>Streptomycetaceae</taxon>
        <taxon>Streptomyces</taxon>
    </lineage>
</organism>
<accession>A0A0L8L766</accession>
<comment type="similarity">
    <text evidence="1">Belongs to the aspartate/glutamate racemases family.</text>
</comment>
<protein>
    <submittedName>
        <fullName evidence="3">Racemase</fullName>
    </submittedName>
</protein>
<dbReference type="EMBL" id="LGUP01000045">
    <property type="protein sequence ID" value="KOG34048.1"/>
    <property type="molecule type" value="Genomic_DNA"/>
</dbReference>
<comment type="caution">
    <text evidence="3">The sequence shown here is derived from an EMBL/GenBank/DDBJ whole genome shotgun (WGS) entry which is preliminary data.</text>
</comment>
<dbReference type="PATRIC" id="fig|1938.6.peg.1585"/>
<dbReference type="GO" id="GO:0047661">
    <property type="term" value="F:amino-acid racemase activity"/>
    <property type="evidence" value="ECO:0007669"/>
    <property type="project" value="InterPro"/>
</dbReference>
<keyword evidence="2" id="KW-0413">Isomerase</keyword>
<dbReference type="Gene3D" id="3.40.50.1860">
    <property type="match status" value="2"/>
</dbReference>
<evidence type="ECO:0000256" key="2">
    <source>
        <dbReference type="ARBA" id="ARBA00023235"/>
    </source>
</evidence>
<dbReference type="RefSeq" id="WP_051786946.1">
    <property type="nucleotide sequence ID" value="NZ_LGUP01000045.1"/>
</dbReference>
<dbReference type="Proteomes" id="UP000037023">
    <property type="component" value="Unassembled WGS sequence"/>
</dbReference>
<dbReference type="OrthoDB" id="9803739at2"/>
<name>A0A0L8L766_STRVR</name>
<sequence length="245" mass="26263">MKTIGLIGGMSWESTAEYYRLVNEFTRDRLGGLHSARCVLYSVDFAEIERLQVQGRWAEAGDVLAAAARALEAAGADMVLICTNTMHKVADRVEEAVSVPLLHLADATAEAVRASGLRRVGLLGTAFTMEQDFYRGRLEACGLEVLVPDAAGRKAVHQVIYEELCLGIVREESRAAYREIIADLVAGGAEGVVLGCTEIELLIDAGDSPVPVFPTARLHAEAAVNAALSGWSQEDGPQQGRRSAP</sequence>
<proteinExistence type="inferred from homology"/>
<dbReference type="PANTHER" id="PTHR21198:SF7">
    <property type="entry name" value="ASPARTATE-GLUTAMATE RACEMASE FAMILY"/>
    <property type="match status" value="1"/>
</dbReference>